<dbReference type="Proteomes" id="UP000326396">
    <property type="component" value="Linkage Group LG7"/>
</dbReference>
<reference evidence="2 3" key="1">
    <citation type="submission" date="2019-05" db="EMBL/GenBank/DDBJ databases">
        <title>Mikania micrantha, genome provides insights into the molecular mechanism of rapid growth.</title>
        <authorList>
            <person name="Liu B."/>
        </authorList>
    </citation>
    <scope>NUCLEOTIDE SEQUENCE [LARGE SCALE GENOMIC DNA]</scope>
    <source>
        <strain evidence="2">NLD-2019</strain>
        <tissue evidence="2">Leaf</tissue>
    </source>
</reference>
<evidence type="ECO:0000313" key="2">
    <source>
        <dbReference type="EMBL" id="KAD3066528.1"/>
    </source>
</evidence>
<organism evidence="2 3">
    <name type="scientific">Mikania micrantha</name>
    <name type="common">bitter vine</name>
    <dbReference type="NCBI Taxonomy" id="192012"/>
    <lineage>
        <taxon>Eukaryota</taxon>
        <taxon>Viridiplantae</taxon>
        <taxon>Streptophyta</taxon>
        <taxon>Embryophyta</taxon>
        <taxon>Tracheophyta</taxon>
        <taxon>Spermatophyta</taxon>
        <taxon>Magnoliopsida</taxon>
        <taxon>eudicotyledons</taxon>
        <taxon>Gunneridae</taxon>
        <taxon>Pentapetalae</taxon>
        <taxon>asterids</taxon>
        <taxon>campanulids</taxon>
        <taxon>Asterales</taxon>
        <taxon>Asteraceae</taxon>
        <taxon>Asteroideae</taxon>
        <taxon>Heliantheae alliance</taxon>
        <taxon>Eupatorieae</taxon>
        <taxon>Mikania</taxon>
    </lineage>
</organism>
<name>A0A5N6LY72_9ASTR</name>
<evidence type="ECO:0000313" key="3">
    <source>
        <dbReference type="Proteomes" id="UP000326396"/>
    </source>
</evidence>
<comment type="caution">
    <text evidence="2">The sequence shown here is derived from an EMBL/GenBank/DDBJ whole genome shotgun (WGS) entry which is preliminary data.</text>
</comment>
<dbReference type="AlphaFoldDB" id="A0A5N6LY72"/>
<feature type="compositionally biased region" description="Basic and acidic residues" evidence="1">
    <location>
        <begin position="67"/>
        <end position="77"/>
    </location>
</feature>
<keyword evidence="3" id="KW-1185">Reference proteome</keyword>
<feature type="region of interest" description="Disordered" evidence="1">
    <location>
        <begin position="58"/>
        <end position="82"/>
    </location>
</feature>
<gene>
    <name evidence="2" type="ORF">E3N88_34408</name>
</gene>
<sequence length="109" mass="12112">MPGGSINAGFGLLVRVATRVVAAKSRRNNRGCFGVLQQNTKTIKCFGSTDVMVEVWDDGEIDGDGGGEEKRRGLREIDGDDGCEVDEGRRRRRWESYQTAPNPNFMVFE</sequence>
<evidence type="ECO:0000256" key="1">
    <source>
        <dbReference type="SAM" id="MobiDB-lite"/>
    </source>
</evidence>
<accession>A0A5N6LY72</accession>
<protein>
    <submittedName>
        <fullName evidence="2">Uncharacterized protein</fullName>
    </submittedName>
</protein>
<proteinExistence type="predicted"/>
<dbReference type="EMBL" id="SZYD01000017">
    <property type="protein sequence ID" value="KAD3066528.1"/>
    <property type="molecule type" value="Genomic_DNA"/>
</dbReference>